<dbReference type="Gene3D" id="2.60.40.10">
    <property type="entry name" value="Immunoglobulins"/>
    <property type="match status" value="1"/>
</dbReference>
<name>A0ABQ9U0X8_SAGOE</name>
<sequence length="380" mass="41437">MMMTDQIPLELPPFLNGEVAVMPHLVNGNAAQQVIPVQLNPGETFTIRAEDGTLQCIQGPAEVPMMSPNGSIPPIHVPPGYISQVIENSTGVRWVVVTPQSPECYPPSYPSAMSPTHHLPPYLTHHPHLIHNSHTAYYPPVIGPGDMPPLFFPQHHLPHTVYGEQEIIPLYGMSSLPTKKLKDLQIDHQNRLSSPPSSIYKSSCTTVYNGYGKGHSRGSSGGGSGGGPGIQKTEWRARSSPKSNDSDLQEYELEVKRAQDILSGIEKPQVCNIQARAVVLSWAPCVGLSCGPHSGLSFPYSYDVALSDKRQDGKYKIIYSGEELECNLKDLRPATVYHMRVSAMYNSVKGSCSKPVSFTTHSCVPECPFPPKLATGAKVH</sequence>
<reference evidence="3 4" key="1">
    <citation type="submission" date="2023-05" db="EMBL/GenBank/DDBJ databases">
        <title>B98-5 Cell Line De Novo Hybrid Assembly: An Optical Mapping Approach.</title>
        <authorList>
            <person name="Kananen K."/>
            <person name="Auerbach J.A."/>
            <person name="Kautto E."/>
            <person name="Blachly J.S."/>
        </authorList>
    </citation>
    <scope>NUCLEOTIDE SEQUENCE [LARGE SCALE GENOMIC DNA]</scope>
    <source>
        <strain evidence="3">B95-8</strain>
        <tissue evidence="3">Cell line</tissue>
    </source>
</reference>
<gene>
    <name evidence="3" type="primary">FNDC3B_1</name>
    <name evidence="3" type="ORF">P7K49_031963</name>
</gene>
<dbReference type="InterPro" id="IPR013783">
    <property type="entry name" value="Ig-like_fold"/>
</dbReference>
<organism evidence="3 4">
    <name type="scientific">Saguinus oedipus</name>
    <name type="common">Cotton-top tamarin</name>
    <name type="synonym">Oedipomidas oedipus</name>
    <dbReference type="NCBI Taxonomy" id="9490"/>
    <lineage>
        <taxon>Eukaryota</taxon>
        <taxon>Metazoa</taxon>
        <taxon>Chordata</taxon>
        <taxon>Craniata</taxon>
        <taxon>Vertebrata</taxon>
        <taxon>Euteleostomi</taxon>
        <taxon>Mammalia</taxon>
        <taxon>Eutheria</taxon>
        <taxon>Euarchontoglires</taxon>
        <taxon>Primates</taxon>
        <taxon>Haplorrhini</taxon>
        <taxon>Platyrrhini</taxon>
        <taxon>Cebidae</taxon>
        <taxon>Callitrichinae</taxon>
        <taxon>Saguinus</taxon>
    </lineage>
</organism>
<comment type="caution">
    <text evidence="3">The sequence shown here is derived from an EMBL/GenBank/DDBJ whole genome shotgun (WGS) entry which is preliminary data.</text>
</comment>
<dbReference type="InterPro" id="IPR036116">
    <property type="entry name" value="FN3_sf"/>
</dbReference>
<evidence type="ECO:0000256" key="1">
    <source>
        <dbReference type="SAM" id="MobiDB-lite"/>
    </source>
</evidence>
<keyword evidence="4" id="KW-1185">Reference proteome</keyword>
<dbReference type="SMART" id="SM00060">
    <property type="entry name" value="FN3"/>
    <property type="match status" value="1"/>
</dbReference>
<feature type="region of interest" description="Disordered" evidence="1">
    <location>
        <begin position="215"/>
        <end position="247"/>
    </location>
</feature>
<evidence type="ECO:0000313" key="4">
    <source>
        <dbReference type="Proteomes" id="UP001266305"/>
    </source>
</evidence>
<dbReference type="Proteomes" id="UP001266305">
    <property type="component" value="Unassembled WGS sequence"/>
</dbReference>
<feature type="domain" description="Fibronectin type-III" evidence="2">
    <location>
        <begin position="264"/>
        <end position="363"/>
    </location>
</feature>
<protein>
    <submittedName>
        <fullName evidence="3">Fibronectin type III domain-containing protein 3B</fullName>
    </submittedName>
</protein>
<dbReference type="EMBL" id="JASSZA010000017">
    <property type="protein sequence ID" value="KAK2090706.1"/>
    <property type="molecule type" value="Genomic_DNA"/>
</dbReference>
<proteinExistence type="predicted"/>
<evidence type="ECO:0000313" key="3">
    <source>
        <dbReference type="EMBL" id="KAK2090706.1"/>
    </source>
</evidence>
<dbReference type="InterPro" id="IPR003961">
    <property type="entry name" value="FN3_dom"/>
</dbReference>
<accession>A0ABQ9U0X8</accession>
<dbReference type="SUPFAM" id="SSF49265">
    <property type="entry name" value="Fibronectin type III"/>
    <property type="match status" value="1"/>
</dbReference>
<dbReference type="CDD" id="cd00063">
    <property type="entry name" value="FN3"/>
    <property type="match status" value="1"/>
</dbReference>
<feature type="compositionally biased region" description="Gly residues" evidence="1">
    <location>
        <begin position="219"/>
        <end position="229"/>
    </location>
</feature>
<evidence type="ECO:0000259" key="2">
    <source>
        <dbReference type="PROSITE" id="PS50853"/>
    </source>
</evidence>
<dbReference type="PROSITE" id="PS50853">
    <property type="entry name" value="FN3"/>
    <property type="match status" value="1"/>
</dbReference>